<dbReference type="OrthoDB" id="1007667at2"/>
<dbReference type="SUPFAM" id="SSF46689">
    <property type="entry name" value="Homeodomain-like"/>
    <property type="match status" value="1"/>
</dbReference>
<dbReference type="InterPro" id="IPR009057">
    <property type="entry name" value="Homeodomain-like_sf"/>
</dbReference>
<evidence type="ECO:0000256" key="2">
    <source>
        <dbReference type="ARBA" id="ARBA00023125"/>
    </source>
</evidence>
<evidence type="ECO:0000313" key="5">
    <source>
        <dbReference type="EMBL" id="MQN81412.1"/>
    </source>
</evidence>
<dbReference type="GO" id="GO:0043565">
    <property type="term" value="F:sequence-specific DNA binding"/>
    <property type="evidence" value="ECO:0007669"/>
    <property type="project" value="InterPro"/>
</dbReference>
<dbReference type="AlphaFoldDB" id="A0A6G1U1I1"/>
<gene>
    <name evidence="5" type="ORF">F7D73_10725</name>
</gene>
<dbReference type="PROSITE" id="PS01124">
    <property type="entry name" value="HTH_ARAC_FAMILY_2"/>
    <property type="match status" value="1"/>
</dbReference>
<organism evidence="5 6">
    <name type="scientific">Segatella copri</name>
    <dbReference type="NCBI Taxonomy" id="165179"/>
    <lineage>
        <taxon>Bacteria</taxon>
        <taxon>Pseudomonadati</taxon>
        <taxon>Bacteroidota</taxon>
        <taxon>Bacteroidia</taxon>
        <taxon>Bacteroidales</taxon>
        <taxon>Prevotellaceae</taxon>
        <taxon>Segatella</taxon>
    </lineage>
</organism>
<protein>
    <submittedName>
        <fullName evidence="5">AraC family transcriptional regulator</fullName>
    </submittedName>
</protein>
<name>A0A6G1U1I1_9BACT</name>
<dbReference type="Pfam" id="PF12833">
    <property type="entry name" value="HTH_18"/>
    <property type="match status" value="1"/>
</dbReference>
<proteinExistence type="predicted"/>
<dbReference type="GO" id="GO:0003700">
    <property type="term" value="F:DNA-binding transcription factor activity"/>
    <property type="evidence" value="ECO:0007669"/>
    <property type="project" value="InterPro"/>
</dbReference>
<reference evidence="5 6" key="1">
    <citation type="submission" date="2019-09" db="EMBL/GenBank/DDBJ databases">
        <title>Distinct polysaccharide growth profiles of human intestinal Prevotella copri isolates.</title>
        <authorList>
            <person name="Fehlner-Peach H."/>
            <person name="Magnabosco C."/>
            <person name="Raghavan V."/>
            <person name="Scher J.U."/>
            <person name="Tett A."/>
            <person name="Cox L.M."/>
            <person name="Gottsegen C."/>
            <person name="Watters A."/>
            <person name="Wiltshire- Gordon J.D."/>
            <person name="Segata N."/>
            <person name="Bonneau R."/>
            <person name="Littman D.R."/>
        </authorList>
    </citation>
    <scope>NUCLEOTIDE SEQUENCE [LARGE SCALE GENOMIC DNA]</scope>
    <source>
        <strain evidence="6">iA622</strain>
    </source>
</reference>
<keyword evidence="2" id="KW-0238">DNA-binding</keyword>
<dbReference type="InterPro" id="IPR018060">
    <property type="entry name" value="HTH_AraC"/>
</dbReference>
<dbReference type="PANTHER" id="PTHR43280">
    <property type="entry name" value="ARAC-FAMILY TRANSCRIPTIONAL REGULATOR"/>
    <property type="match status" value="1"/>
</dbReference>
<keyword evidence="1" id="KW-0805">Transcription regulation</keyword>
<dbReference type="Proteomes" id="UP000480425">
    <property type="component" value="Unassembled WGS sequence"/>
</dbReference>
<evidence type="ECO:0000256" key="1">
    <source>
        <dbReference type="ARBA" id="ARBA00023015"/>
    </source>
</evidence>
<accession>A0A6G1U1I1</accession>
<evidence type="ECO:0000256" key="3">
    <source>
        <dbReference type="ARBA" id="ARBA00023163"/>
    </source>
</evidence>
<keyword evidence="3" id="KW-0804">Transcription</keyword>
<dbReference type="Gene3D" id="1.10.10.60">
    <property type="entry name" value="Homeodomain-like"/>
    <property type="match status" value="1"/>
</dbReference>
<evidence type="ECO:0000259" key="4">
    <source>
        <dbReference type="PROSITE" id="PS01124"/>
    </source>
</evidence>
<dbReference type="SMART" id="SM00342">
    <property type="entry name" value="HTH_ARAC"/>
    <property type="match status" value="1"/>
</dbReference>
<dbReference type="PANTHER" id="PTHR43280:SF32">
    <property type="entry name" value="TRANSCRIPTIONAL REGULATORY PROTEIN"/>
    <property type="match status" value="1"/>
</dbReference>
<dbReference type="EMBL" id="VZCB01000079">
    <property type="protein sequence ID" value="MQN81412.1"/>
    <property type="molecule type" value="Genomic_DNA"/>
</dbReference>
<evidence type="ECO:0000313" key="6">
    <source>
        <dbReference type="Proteomes" id="UP000480425"/>
    </source>
</evidence>
<sequence>MGLMKQQVYNLKEFAARHHLESIFGAYAAHIHIDDLCEKDFIEMALERTLFTKLMLVNRGSIRMGILQHGVETEKSDRMLSASELLVVSPKHIVTFSDMSDDFEAEIIFVDEEIAADVVYQLSDDKLKSALDIFHMIGDIVRHQHINKVEMIQSMVNVLKLLVSELPYENVTITRDLKHKKDVYEIFLHLLYRHFRTERQIRFYADKLNVSAPYLSRMIKDISGTTVNDHISSLLYKEICNLLHQTDMSMGEISTYLNFSDQSAMTNFFKIRAGMTPLAYRNQL</sequence>
<feature type="domain" description="HTH araC/xylS-type" evidence="4">
    <location>
        <begin position="185"/>
        <end position="283"/>
    </location>
</feature>
<comment type="caution">
    <text evidence="5">The sequence shown here is derived from an EMBL/GenBank/DDBJ whole genome shotgun (WGS) entry which is preliminary data.</text>
</comment>